<dbReference type="EC" id="1.4.3.16" evidence="4 10"/>
<feature type="domain" description="Fumarate reductase/succinate dehydrogenase flavoprotein-like C-terminal" evidence="14">
    <location>
        <begin position="441"/>
        <end position="519"/>
    </location>
</feature>
<dbReference type="InterPro" id="IPR003953">
    <property type="entry name" value="FAD-dep_OxRdtase_2_FAD-bd"/>
</dbReference>
<evidence type="ECO:0000259" key="14">
    <source>
        <dbReference type="Pfam" id="PF02910"/>
    </source>
</evidence>
<keyword evidence="5 12" id="KW-0285">Flavoprotein</keyword>
<comment type="pathway">
    <text evidence="2 12">Cofactor biosynthesis; NAD(+) biosynthesis; iminoaspartate from L-aspartate (oxidase route): step 1/1.</text>
</comment>
<evidence type="ECO:0000256" key="6">
    <source>
        <dbReference type="ARBA" id="ARBA00022642"/>
    </source>
</evidence>
<dbReference type="InterPro" id="IPR037099">
    <property type="entry name" value="Fum_R/Succ_DH_flav-like_C_sf"/>
</dbReference>
<dbReference type="GO" id="GO:0005737">
    <property type="term" value="C:cytoplasm"/>
    <property type="evidence" value="ECO:0007669"/>
    <property type="project" value="UniProtKB-SubCell"/>
</dbReference>
<dbReference type="EMBL" id="JAEUGD010000053">
    <property type="protein sequence ID" value="MBL6447842.1"/>
    <property type="molecule type" value="Genomic_DNA"/>
</dbReference>
<evidence type="ECO:0000256" key="10">
    <source>
        <dbReference type="NCBIfam" id="TIGR00551"/>
    </source>
</evidence>
<gene>
    <name evidence="15" type="primary">nadB</name>
    <name evidence="15" type="ORF">JMN32_16095</name>
</gene>
<dbReference type="AlphaFoldDB" id="A0A937KCS7"/>
<keyword evidence="8 12" id="KW-0560">Oxidoreductase</keyword>
<dbReference type="InterPro" id="IPR027477">
    <property type="entry name" value="Succ_DH/fumarate_Rdtase_cat_sf"/>
</dbReference>
<evidence type="ECO:0000256" key="2">
    <source>
        <dbReference type="ARBA" id="ARBA00004950"/>
    </source>
</evidence>
<dbReference type="RefSeq" id="WP_202857375.1">
    <property type="nucleotide sequence ID" value="NZ_JAEUGD010000053.1"/>
</dbReference>
<feature type="domain" description="FAD-dependent oxidoreductase 2 FAD-binding" evidence="13">
    <location>
        <begin position="5"/>
        <end position="393"/>
    </location>
</feature>
<dbReference type="Pfam" id="PF02910">
    <property type="entry name" value="Succ_DH_flav_C"/>
    <property type="match status" value="1"/>
</dbReference>
<dbReference type="SUPFAM" id="SSF51905">
    <property type="entry name" value="FAD/NAD(P)-binding domain"/>
    <property type="match status" value="1"/>
</dbReference>
<protein>
    <recommendedName>
        <fullName evidence="4 10">L-aspartate oxidase</fullName>
        <ecNumber evidence="4 10">1.4.3.16</ecNumber>
    </recommendedName>
</protein>
<keyword evidence="6 12" id="KW-0662">Pyridine nucleotide biosynthesis</keyword>
<evidence type="ECO:0000256" key="3">
    <source>
        <dbReference type="ARBA" id="ARBA00008562"/>
    </source>
</evidence>
<keyword evidence="16" id="KW-1185">Reference proteome</keyword>
<evidence type="ECO:0000256" key="4">
    <source>
        <dbReference type="ARBA" id="ARBA00012173"/>
    </source>
</evidence>
<accession>A0A937KCS7</accession>
<dbReference type="Gene3D" id="3.90.700.10">
    <property type="entry name" value="Succinate dehydrogenase/fumarate reductase flavoprotein, catalytic domain"/>
    <property type="match status" value="1"/>
</dbReference>
<dbReference type="InterPro" id="IPR036188">
    <property type="entry name" value="FAD/NAD-bd_sf"/>
</dbReference>
<name>A0A937KCS7_9BACT</name>
<dbReference type="Gene3D" id="3.50.50.60">
    <property type="entry name" value="FAD/NAD(P)-binding domain"/>
    <property type="match status" value="1"/>
</dbReference>
<proteinExistence type="inferred from homology"/>
<dbReference type="SUPFAM" id="SSF46977">
    <property type="entry name" value="Succinate dehydrogenase/fumarate reductase flavoprotein C-terminal domain"/>
    <property type="match status" value="1"/>
</dbReference>
<evidence type="ECO:0000256" key="7">
    <source>
        <dbReference type="ARBA" id="ARBA00022827"/>
    </source>
</evidence>
<evidence type="ECO:0000256" key="11">
    <source>
        <dbReference type="PIRSR" id="PIRSR000171-1"/>
    </source>
</evidence>
<dbReference type="FunFam" id="1.20.58.100:FF:000002">
    <property type="entry name" value="L-aspartate oxidase"/>
    <property type="match status" value="1"/>
</dbReference>
<comment type="catalytic activity">
    <reaction evidence="9">
        <text>L-aspartate + O2 = iminosuccinate + H2O2</text>
        <dbReference type="Rhea" id="RHEA:25876"/>
        <dbReference type="ChEBI" id="CHEBI:15379"/>
        <dbReference type="ChEBI" id="CHEBI:16240"/>
        <dbReference type="ChEBI" id="CHEBI:29991"/>
        <dbReference type="ChEBI" id="CHEBI:77875"/>
        <dbReference type="EC" id="1.4.3.16"/>
    </reaction>
    <physiologicalReaction direction="left-to-right" evidence="9">
        <dbReference type="Rhea" id="RHEA:25877"/>
    </physiologicalReaction>
</comment>
<keyword evidence="7 12" id="KW-0274">FAD</keyword>
<dbReference type="InterPro" id="IPR015939">
    <property type="entry name" value="Fum_Rdtase/Succ_DH_flav-like_C"/>
</dbReference>
<dbReference type="SUPFAM" id="SSF56425">
    <property type="entry name" value="Succinate dehydrogenase/fumarate reductase flavoprotein, catalytic domain"/>
    <property type="match status" value="1"/>
</dbReference>
<dbReference type="Proteomes" id="UP000614216">
    <property type="component" value="Unassembled WGS sequence"/>
</dbReference>
<dbReference type="PIRSF" id="PIRSF000171">
    <property type="entry name" value="SDHA_APRA_LASPO"/>
    <property type="match status" value="1"/>
</dbReference>
<evidence type="ECO:0000313" key="16">
    <source>
        <dbReference type="Proteomes" id="UP000614216"/>
    </source>
</evidence>
<dbReference type="PANTHER" id="PTHR42716:SF2">
    <property type="entry name" value="L-ASPARTATE OXIDASE, CHLOROPLASTIC"/>
    <property type="match status" value="1"/>
</dbReference>
<sequence>MHKTDFLIIGSGLAGLSFAVKTASRFPEKKITIVTKSIVSESNTRYAQGGIAVVMDFLNDNFEKHKEDTLKAGDGLCNKATVDLVVEEGPARLQEIIDLGTEFDRDADGNYHLGMEGAHSARRILHYKDVTGFKIQSTLLDKARSFKNVEILEYRFAVDLITQHHLGIEVTKKSTDIKCFGAYVMDLKTHKIETYVAKTTVLASGGIGQTYKITTNPEVATGDGIAMAYRAKATMEHMQFIQFHPTALYGHAGDTAFLISEAVRGFGAVLKTKEGESFMEKYDERGSLASRDIVARAIDTEMKTRGEECAYLDCRHLDIQEFKKHFPNIYQKCLESGIDVAKDMIPVAPAAHYLCGGVKTNAHGNTNIENLYCCGEVACTGLHGANRLASNSLLEALVFAHRCFEDVADKIDNINFQDNIPEWQAEGTTKPREWVLINHNRTEVKNIMSNYVGIVRSNERLERALNRLHVIYEETEKLYKTTTLSPQLCELRNMINVAYLIVKHSMEQKENRGTFYSVDVK</sequence>
<reference evidence="15" key="1">
    <citation type="submission" date="2021-01" db="EMBL/GenBank/DDBJ databases">
        <title>Fulvivirga kasyanovii gen. nov., sp nov., a novel member of the phylum Bacteroidetes isolated from seawater in a mussel farm.</title>
        <authorList>
            <person name="Zhao L.-H."/>
            <person name="Wang Z.-J."/>
        </authorList>
    </citation>
    <scope>NUCLEOTIDE SEQUENCE</scope>
    <source>
        <strain evidence="15">29W222</strain>
    </source>
</reference>
<evidence type="ECO:0000256" key="9">
    <source>
        <dbReference type="ARBA" id="ARBA00048305"/>
    </source>
</evidence>
<dbReference type="FunFam" id="3.90.700.10:FF:000002">
    <property type="entry name" value="L-aspartate oxidase"/>
    <property type="match status" value="1"/>
</dbReference>
<evidence type="ECO:0000313" key="15">
    <source>
        <dbReference type="EMBL" id="MBL6447842.1"/>
    </source>
</evidence>
<comment type="subcellular location">
    <subcellularLocation>
        <location evidence="12">Cytoplasm</location>
    </subcellularLocation>
</comment>
<evidence type="ECO:0000256" key="12">
    <source>
        <dbReference type="RuleBase" id="RU362049"/>
    </source>
</evidence>
<comment type="function">
    <text evidence="12">Catalyzes the oxidation of L-aspartate to iminoaspartate.</text>
</comment>
<evidence type="ECO:0000259" key="13">
    <source>
        <dbReference type="Pfam" id="PF00890"/>
    </source>
</evidence>
<evidence type="ECO:0000256" key="5">
    <source>
        <dbReference type="ARBA" id="ARBA00022630"/>
    </source>
</evidence>
<dbReference type="GO" id="GO:0008734">
    <property type="term" value="F:L-aspartate oxidase activity"/>
    <property type="evidence" value="ECO:0007669"/>
    <property type="project" value="UniProtKB-UniRule"/>
</dbReference>
<dbReference type="PANTHER" id="PTHR42716">
    <property type="entry name" value="L-ASPARTATE OXIDASE"/>
    <property type="match status" value="1"/>
</dbReference>
<feature type="active site" description="Proton acceptor" evidence="11">
    <location>
        <position position="291"/>
    </location>
</feature>
<comment type="caution">
    <text evidence="15">The sequence shown here is derived from an EMBL/GenBank/DDBJ whole genome shotgun (WGS) entry which is preliminary data.</text>
</comment>
<evidence type="ECO:0000256" key="1">
    <source>
        <dbReference type="ARBA" id="ARBA00001974"/>
    </source>
</evidence>
<comment type="cofactor">
    <cofactor evidence="1 12">
        <name>FAD</name>
        <dbReference type="ChEBI" id="CHEBI:57692"/>
    </cofactor>
</comment>
<dbReference type="NCBIfam" id="TIGR00551">
    <property type="entry name" value="nadB"/>
    <property type="match status" value="1"/>
</dbReference>
<dbReference type="InterPro" id="IPR005288">
    <property type="entry name" value="NadB"/>
</dbReference>
<dbReference type="GO" id="GO:0034628">
    <property type="term" value="P:'de novo' NAD+ biosynthetic process from L-aspartate"/>
    <property type="evidence" value="ECO:0007669"/>
    <property type="project" value="TreeGrafter"/>
</dbReference>
<dbReference type="PRINTS" id="PR00368">
    <property type="entry name" value="FADPNR"/>
</dbReference>
<comment type="similarity">
    <text evidence="3 12">Belongs to the FAD-dependent oxidoreductase 2 family. NadB subfamily.</text>
</comment>
<dbReference type="Gene3D" id="1.20.58.100">
    <property type="entry name" value="Fumarate reductase/succinate dehydrogenase flavoprotein-like, C-terminal domain"/>
    <property type="match status" value="1"/>
</dbReference>
<evidence type="ECO:0000256" key="8">
    <source>
        <dbReference type="ARBA" id="ARBA00023002"/>
    </source>
</evidence>
<dbReference type="Pfam" id="PF00890">
    <property type="entry name" value="FAD_binding_2"/>
    <property type="match status" value="1"/>
</dbReference>
<organism evidence="15 16">
    <name type="scientific">Fulvivirga marina</name>
    <dbReference type="NCBI Taxonomy" id="2494733"/>
    <lineage>
        <taxon>Bacteria</taxon>
        <taxon>Pseudomonadati</taxon>
        <taxon>Bacteroidota</taxon>
        <taxon>Cytophagia</taxon>
        <taxon>Cytophagales</taxon>
        <taxon>Fulvivirgaceae</taxon>
        <taxon>Fulvivirga</taxon>
    </lineage>
</organism>